<reference evidence="1 2" key="1">
    <citation type="submission" date="2019-09" db="EMBL/GenBank/DDBJ databases">
        <authorList>
            <person name="Depoorter E."/>
        </authorList>
    </citation>
    <scope>NUCLEOTIDE SEQUENCE [LARGE SCALE GENOMIC DNA]</scope>
    <source>
        <strain evidence="1">LMG 30113</strain>
    </source>
</reference>
<dbReference type="EMBL" id="CABVQD010000031">
    <property type="protein sequence ID" value="VWC28228.1"/>
    <property type="molecule type" value="Genomic_DNA"/>
</dbReference>
<name>A0A6P2R637_9BURK</name>
<dbReference type="Proteomes" id="UP000494330">
    <property type="component" value="Unassembled WGS sequence"/>
</dbReference>
<keyword evidence="2" id="KW-1185">Reference proteome</keyword>
<proteinExistence type="predicted"/>
<dbReference type="AlphaFoldDB" id="A0A6P2R637"/>
<evidence type="ECO:0000313" key="2">
    <source>
        <dbReference type="Proteomes" id="UP000494330"/>
    </source>
</evidence>
<accession>A0A6P2R637</accession>
<dbReference type="RefSeq" id="WP_152601869.1">
    <property type="nucleotide sequence ID" value="NZ_CABVQD010000031.1"/>
</dbReference>
<sequence>MTRSSRIKRKPLTKAQLLPLSNANVRTLSLEAHVALAAVRSGQGGAIQVGHLARTVYVTFFLLDSTAEGMDVELFQRAESVVDQCIERASSLGKWFVPEEDLALFERLLKLYDAQLEAVPAYRFSEAIGQFQRAMIDSLRRPFDSAERARLEFTISELRAQMK</sequence>
<protein>
    <submittedName>
        <fullName evidence="1">Fis family transcriptional regulator</fullName>
    </submittedName>
</protein>
<organism evidence="1 2">
    <name type="scientific">Burkholderia paludis</name>
    <dbReference type="NCBI Taxonomy" id="1506587"/>
    <lineage>
        <taxon>Bacteria</taxon>
        <taxon>Pseudomonadati</taxon>
        <taxon>Pseudomonadota</taxon>
        <taxon>Betaproteobacteria</taxon>
        <taxon>Burkholderiales</taxon>
        <taxon>Burkholderiaceae</taxon>
        <taxon>Burkholderia</taxon>
        <taxon>Burkholderia cepacia complex</taxon>
    </lineage>
</organism>
<evidence type="ECO:0000313" key="1">
    <source>
        <dbReference type="EMBL" id="VWC28228.1"/>
    </source>
</evidence>
<gene>
    <name evidence="1" type="ORF">BPA30113_06130</name>
</gene>